<dbReference type="EMBL" id="VDEP01000074">
    <property type="protein sequence ID" value="KAA1133033.1"/>
    <property type="molecule type" value="Genomic_DNA"/>
</dbReference>
<proteinExistence type="predicted"/>
<dbReference type="AlphaFoldDB" id="A0A5B0S7B7"/>
<name>A0A5B0S7B7_PUCGR</name>
<reference evidence="2 3" key="1">
    <citation type="submission" date="2019-05" db="EMBL/GenBank/DDBJ databases">
        <title>Emergence of the Ug99 lineage of the wheat stem rust pathogen through somatic hybridization.</title>
        <authorList>
            <person name="Li F."/>
            <person name="Upadhyaya N.M."/>
            <person name="Sperschneider J."/>
            <person name="Matny O."/>
            <person name="Nguyen-Phuc H."/>
            <person name="Mago R."/>
            <person name="Raley C."/>
            <person name="Miller M.E."/>
            <person name="Silverstein K.A.T."/>
            <person name="Henningsen E."/>
            <person name="Hirsch C.D."/>
            <person name="Visser B."/>
            <person name="Pretorius Z.A."/>
            <person name="Steffenson B.J."/>
            <person name="Schwessinger B."/>
            <person name="Dodds P.N."/>
            <person name="Figueroa M."/>
        </authorList>
    </citation>
    <scope>NUCLEOTIDE SEQUENCE [LARGE SCALE GENOMIC DNA]</scope>
    <source>
        <strain evidence="2 3">Ug99</strain>
    </source>
</reference>
<feature type="region of interest" description="Disordered" evidence="1">
    <location>
        <begin position="1"/>
        <end position="20"/>
    </location>
</feature>
<feature type="region of interest" description="Disordered" evidence="1">
    <location>
        <begin position="526"/>
        <end position="584"/>
    </location>
</feature>
<protein>
    <submittedName>
        <fullName evidence="2">Uncharacterized protein</fullName>
    </submittedName>
</protein>
<evidence type="ECO:0000256" key="1">
    <source>
        <dbReference type="SAM" id="MobiDB-lite"/>
    </source>
</evidence>
<organism evidence="2 3">
    <name type="scientific">Puccinia graminis f. sp. tritici</name>
    <dbReference type="NCBI Taxonomy" id="56615"/>
    <lineage>
        <taxon>Eukaryota</taxon>
        <taxon>Fungi</taxon>
        <taxon>Dikarya</taxon>
        <taxon>Basidiomycota</taxon>
        <taxon>Pucciniomycotina</taxon>
        <taxon>Pucciniomycetes</taxon>
        <taxon>Pucciniales</taxon>
        <taxon>Pucciniaceae</taxon>
        <taxon>Puccinia</taxon>
    </lineage>
</organism>
<evidence type="ECO:0000313" key="2">
    <source>
        <dbReference type="EMBL" id="KAA1133033.1"/>
    </source>
</evidence>
<feature type="region of interest" description="Disordered" evidence="1">
    <location>
        <begin position="863"/>
        <end position="882"/>
    </location>
</feature>
<dbReference type="Proteomes" id="UP000325313">
    <property type="component" value="Unassembled WGS sequence"/>
</dbReference>
<feature type="compositionally biased region" description="Polar residues" evidence="1">
    <location>
        <begin position="1"/>
        <end position="13"/>
    </location>
</feature>
<feature type="region of interest" description="Disordered" evidence="1">
    <location>
        <begin position="696"/>
        <end position="716"/>
    </location>
</feature>
<sequence length="882" mass="95344">MKPDCTNLQPTTTPDRHRHHPSNFEIEFIPINLIFDTLKNRLSKQNCLIFAMQPSTENIGMGKYEYEESYIAPSQMAQSDGASCRVFFEPSQDNAGYIHSYSNVMHPAPPGLHAANHQGSIGHVAVGHQLAFPGQDPRLQGPMAFTSSSLGQLTAMPNPHVTQISTAGAQATLTSDQTGHLMSMPAGNVGHMAPAHPQVTGQALARNPTRAHLVAPNLGSGGEVAARPILINYIVFIRSAQNQAVGSSKATPSVKEWDRLASTAETVFKTDITRWDWPSLQARILSILEGPHDPIGLEGPGKLLRKHFDALADSGLLKWQCVLNSHRTYGHIGHYYVTCDEQWKVFVNVACHKENLAKKIFIKLLMDDPRKTVKAAESAKKQNNNLVAQYGTNPERIAMERLNSCLAKNTKADTDAKDRVQKVADLSTYICKKYGANSESLRIKDPDNPERSIRLTSNGLGIWGRALFKKADGVDFDRPPQTDDFVSEPITVFTRDEEAARVATPKTPKNKGPAKGAIRRSASLMASGNHKHGSPSGISPAAPRFTGVRKTPDGRIRPPKLIASPTLSLDPNDKVSSPSLGRPESINHLHVLGKWGSDASSVSKAPDPSGTDESEKVTDESAKSVDRGCSTTESDAEAEAVDIDPYVRGQSSDSTDIELVSGDQGGPGSHPSPARKIPRVANTSANRIAHTISRLEFHTPGPHDASPQDSPGNLAAAATPIHNGVAHTIGRLELHPPAPHDVNPVEQEPSGIQAAPPIPIQQAVASPTPGENGGPPAHEVAALEAETDSPPLNEAGRTLRMEDFLALCNFDANDMVPRVLIDVTHIRHWDFFRDTTVVELQRMGFPFPIAKQLIKGARGLEATHTQTNPPNAEHADTARPMI</sequence>
<feature type="compositionally biased region" description="Basic and acidic residues" evidence="1">
    <location>
        <begin position="873"/>
        <end position="882"/>
    </location>
</feature>
<feature type="compositionally biased region" description="Basic and acidic residues" evidence="1">
    <location>
        <begin position="613"/>
        <end position="626"/>
    </location>
</feature>
<gene>
    <name evidence="2" type="ORF">PGTUg99_024801</name>
</gene>
<feature type="compositionally biased region" description="Polar residues" evidence="1">
    <location>
        <begin position="565"/>
        <end position="579"/>
    </location>
</feature>
<evidence type="ECO:0000313" key="3">
    <source>
        <dbReference type="Proteomes" id="UP000325313"/>
    </source>
</evidence>
<feature type="region of interest" description="Disordered" evidence="1">
    <location>
        <begin position="597"/>
        <end position="677"/>
    </location>
</feature>
<accession>A0A5B0S7B7</accession>
<comment type="caution">
    <text evidence="2">The sequence shown here is derived from an EMBL/GenBank/DDBJ whole genome shotgun (WGS) entry which is preliminary data.</text>
</comment>